<gene>
    <name evidence="2" type="ORF">M011DRAFT_524390</name>
</gene>
<keyword evidence="3" id="KW-1185">Reference proteome</keyword>
<dbReference type="Proteomes" id="UP000799440">
    <property type="component" value="Unassembled WGS sequence"/>
</dbReference>
<dbReference type="EMBL" id="MU006565">
    <property type="protein sequence ID" value="KAF2749728.1"/>
    <property type="molecule type" value="Genomic_DNA"/>
</dbReference>
<organism evidence="2 3">
    <name type="scientific">Sporormia fimetaria CBS 119925</name>
    <dbReference type="NCBI Taxonomy" id="1340428"/>
    <lineage>
        <taxon>Eukaryota</taxon>
        <taxon>Fungi</taxon>
        <taxon>Dikarya</taxon>
        <taxon>Ascomycota</taxon>
        <taxon>Pezizomycotina</taxon>
        <taxon>Dothideomycetes</taxon>
        <taxon>Pleosporomycetidae</taxon>
        <taxon>Pleosporales</taxon>
        <taxon>Sporormiaceae</taxon>
        <taxon>Sporormia</taxon>
    </lineage>
</organism>
<feature type="compositionally biased region" description="Polar residues" evidence="1">
    <location>
        <begin position="238"/>
        <end position="250"/>
    </location>
</feature>
<evidence type="ECO:0000313" key="3">
    <source>
        <dbReference type="Proteomes" id="UP000799440"/>
    </source>
</evidence>
<feature type="region of interest" description="Disordered" evidence="1">
    <location>
        <begin position="171"/>
        <end position="224"/>
    </location>
</feature>
<feature type="compositionally biased region" description="Polar residues" evidence="1">
    <location>
        <begin position="182"/>
        <end position="196"/>
    </location>
</feature>
<protein>
    <submittedName>
        <fullName evidence="2">Uncharacterized protein</fullName>
    </submittedName>
</protein>
<name>A0A6A6VGI9_9PLEO</name>
<reference evidence="2" key="1">
    <citation type="journal article" date="2020" name="Stud. Mycol.">
        <title>101 Dothideomycetes genomes: a test case for predicting lifestyles and emergence of pathogens.</title>
        <authorList>
            <person name="Haridas S."/>
            <person name="Albert R."/>
            <person name="Binder M."/>
            <person name="Bloem J."/>
            <person name="Labutti K."/>
            <person name="Salamov A."/>
            <person name="Andreopoulos B."/>
            <person name="Baker S."/>
            <person name="Barry K."/>
            <person name="Bills G."/>
            <person name="Bluhm B."/>
            <person name="Cannon C."/>
            <person name="Castanera R."/>
            <person name="Culley D."/>
            <person name="Daum C."/>
            <person name="Ezra D."/>
            <person name="Gonzalez J."/>
            <person name="Henrissat B."/>
            <person name="Kuo A."/>
            <person name="Liang C."/>
            <person name="Lipzen A."/>
            <person name="Lutzoni F."/>
            <person name="Magnuson J."/>
            <person name="Mondo S."/>
            <person name="Nolan M."/>
            <person name="Ohm R."/>
            <person name="Pangilinan J."/>
            <person name="Park H.-J."/>
            <person name="Ramirez L."/>
            <person name="Alfaro M."/>
            <person name="Sun H."/>
            <person name="Tritt A."/>
            <person name="Yoshinaga Y."/>
            <person name="Zwiers L.-H."/>
            <person name="Turgeon B."/>
            <person name="Goodwin S."/>
            <person name="Spatafora J."/>
            <person name="Crous P."/>
            <person name="Grigoriev I."/>
        </authorList>
    </citation>
    <scope>NUCLEOTIDE SEQUENCE</scope>
    <source>
        <strain evidence="2">CBS 119925</strain>
    </source>
</reference>
<feature type="compositionally biased region" description="Basic and acidic residues" evidence="1">
    <location>
        <begin position="198"/>
        <end position="220"/>
    </location>
</feature>
<evidence type="ECO:0000313" key="2">
    <source>
        <dbReference type="EMBL" id="KAF2749728.1"/>
    </source>
</evidence>
<feature type="region of interest" description="Disordered" evidence="1">
    <location>
        <begin position="122"/>
        <end position="147"/>
    </location>
</feature>
<evidence type="ECO:0000256" key="1">
    <source>
        <dbReference type="SAM" id="MobiDB-lite"/>
    </source>
</evidence>
<accession>A0A6A6VGI9</accession>
<sequence length="353" mass="38327">MNTFANFGPAMQAISAKYDAVASFDRYVPIPPPAHNLPMPTTKTTATPSATPEHELATAFQEISSQFALLGQSLHGFKLLLSKHGIDVSDTEIYTNFQTTSATLFSAPHPESPIIDISAESRNAQDARPCGLANSEPSLPHAVHSKGSRTVVEELADAIVSDDDLHIVHNKPVHDGKLRGSNGDNSNKTASDTSISEGVKDTANKEDGAVPHKPDHEHASSYEPRTVDLPIWSSSSSTVLEDEWTSSSDRLSSKAETEPTGRFSPCEDDAVISVNGIQKVDGVVRRTTTAEEQDVSTYCTIVHRTVDLDEKPSEPLQYPIQPAIFEGKTGVLYDEDGFLVEGQETENNQKYRI</sequence>
<dbReference type="AlphaFoldDB" id="A0A6A6VGI9"/>
<feature type="region of interest" description="Disordered" evidence="1">
    <location>
        <begin position="238"/>
        <end position="263"/>
    </location>
</feature>
<proteinExistence type="predicted"/>